<evidence type="ECO:0000256" key="3">
    <source>
        <dbReference type="ARBA" id="ARBA00022692"/>
    </source>
</evidence>
<dbReference type="OrthoDB" id="6021607at2"/>
<feature type="transmembrane region" description="Helical" evidence="6">
    <location>
        <begin position="55"/>
        <end position="79"/>
    </location>
</feature>
<proteinExistence type="inferred from homology"/>
<feature type="transmembrane region" description="Helical" evidence="6">
    <location>
        <begin position="86"/>
        <end position="109"/>
    </location>
</feature>
<keyword evidence="4 6" id="KW-1133">Transmembrane helix</keyword>
<comment type="similarity">
    <text evidence="6">Belongs to the TVP38/TMEM64 family.</text>
</comment>
<comment type="caution">
    <text evidence="8">The sequence shown here is derived from an EMBL/GenBank/DDBJ whole genome shotgun (WGS) entry which is preliminary data.</text>
</comment>
<evidence type="ECO:0000256" key="1">
    <source>
        <dbReference type="ARBA" id="ARBA00004651"/>
    </source>
</evidence>
<keyword evidence="9" id="KW-1185">Reference proteome</keyword>
<evidence type="ECO:0000256" key="6">
    <source>
        <dbReference type="RuleBase" id="RU366058"/>
    </source>
</evidence>
<keyword evidence="2 6" id="KW-1003">Cell membrane</keyword>
<name>A0A0A0F1A4_9GAMM</name>
<comment type="caution">
    <text evidence="6">Lacks conserved residue(s) required for the propagation of feature annotation.</text>
</comment>
<dbReference type="EMBL" id="AVPU01000002">
    <property type="protein sequence ID" value="KGM56098.1"/>
    <property type="molecule type" value="Genomic_DNA"/>
</dbReference>
<accession>A0A0A0F1A4</accession>
<dbReference type="RefSeq" id="WP_036134194.1">
    <property type="nucleotide sequence ID" value="NZ_AVPU01000002.1"/>
</dbReference>
<dbReference type="eggNOG" id="COG0398">
    <property type="taxonomic scope" value="Bacteria"/>
</dbReference>
<sequence length="223" mass="24402">MTPFQQRVAAHWRQAVFVLLGLALLTLLLSMDSTNAALHRLLAAAEPVIAAHPVTGGLLFVALSAASAMLAFFSSALLVPVAVYTWGVPVTIGLLWLGWLLGGVSAYWMGRLFRRPLVHSQRAMRLVDFYRDKVPAEAHFPVVLLLQFALPSEVPGYLCGLLGVRFLVYLSALAIAELPYAVGTVLAGEGVVRREGWWLVGLAVLAVVFSVYAAWLLRRKLRR</sequence>
<dbReference type="PANTHER" id="PTHR12677">
    <property type="entry name" value="GOLGI APPARATUS MEMBRANE PROTEIN TVP38-RELATED"/>
    <property type="match status" value="1"/>
</dbReference>
<dbReference type="PANTHER" id="PTHR12677:SF59">
    <property type="entry name" value="GOLGI APPARATUS MEMBRANE PROTEIN TVP38-RELATED"/>
    <property type="match status" value="1"/>
</dbReference>
<dbReference type="STRING" id="1385517.N800_10830"/>
<evidence type="ECO:0000256" key="4">
    <source>
        <dbReference type="ARBA" id="ARBA00022989"/>
    </source>
</evidence>
<dbReference type="Proteomes" id="UP000029998">
    <property type="component" value="Unassembled WGS sequence"/>
</dbReference>
<dbReference type="Pfam" id="PF09335">
    <property type="entry name" value="VTT_dom"/>
    <property type="match status" value="1"/>
</dbReference>
<gene>
    <name evidence="8" type="ORF">N800_10830</name>
</gene>
<organism evidence="8 9">
    <name type="scientific">Lysobacter daejeonensis GH1-9</name>
    <dbReference type="NCBI Taxonomy" id="1385517"/>
    <lineage>
        <taxon>Bacteria</taxon>
        <taxon>Pseudomonadati</taxon>
        <taxon>Pseudomonadota</taxon>
        <taxon>Gammaproteobacteria</taxon>
        <taxon>Lysobacterales</taxon>
        <taxon>Lysobacteraceae</taxon>
        <taxon>Aerolutibacter</taxon>
    </lineage>
</organism>
<dbReference type="GO" id="GO:0005886">
    <property type="term" value="C:plasma membrane"/>
    <property type="evidence" value="ECO:0007669"/>
    <property type="project" value="UniProtKB-SubCell"/>
</dbReference>
<keyword evidence="5 6" id="KW-0472">Membrane</keyword>
<evidence type="ECO:0000256" key="5">
    <source>
        <dbReference type="ARBA" id="ARBA00023136"/>
    </source>
</evidence>
<protein>
    <recommendedName>
        <fullName evidence="6">TVP38/TMEM64 family membrane protein</fullName>
    </recommendedName>
</protein>
<reference evidence="8 9" key="1">
    <citation type="submission" date="2013-08" db="EMBL/GenBank/DDBJ databases">
        <title>Genome sequencing of Lysobacter.</title>
        <authorList>
            <person name="Zhang S."/>
            <person name="Wang G."/>
        </authorList>
    </citation>
    <scope>NUCLEOTIDE SEQUENCE [LARGE SCALE GENOMIC DNA]</scope>
    <source>
        <strain evidence="8 9">GH1-9</strain>
    </source>
</reference>
<keyword evidence="3 6" id="KW-0812">Transmembrane</keyword>
<comment type="subcellular location">
    <subcellularLocation>
        <location evidence="1 6">Cell membrane</location>
        <topology evidence="1 6">Multi-pass membrane protein</topology>
    </subcellularLocation>
</comment>
<evidence type="ECO:0000259" key="7">
    <source>
        <dbReference type="Pfam" id="PF09335"/>
    </source>
</evidence>
<evidence type="ECO:0000313" key="8">
    <source>
        <dbReference type="EMBL" id="KGM56098.1"/>
    </source>
</evidence>
<feature type="domain" description="VTT" evidence="7">
    <location>
        <begin position="77"/>
        <end position="189"/>
    </location>
</feature>
<dbReference type="AlphaFoldDB" id="A0A0A0F1A4"/>
<dbReference type="InterPro" id="IPR015414">
    <property type="entry name" value="TMEM64"/>
</dbReference>
<feature type="transmembrane region" description="Helical" evidence="6">
    <location>
        <begin position="196"/>
        <end position="217"/>
    </location>
</feature>
<dbReference type="InterPro" id="IPR032816">
    <property type="entry name" value="VTT_dom"/>
</dbReference>
<evidence type="ECO:0000256" key="2">
    <source>
        <dbReference type="ARBA" id="ARBA00022475"/>
    </source>
</evidence>
<evidence type="ECO:0000313" key="9">
    <source>
        <dbReference type="Proteomes" id="UP000029998"/>
    </source>
</evidence>